<keyword evidence="10" id="KW-1185">Reference proteome</keyword>
<evidence type="ECO:0000256" key="6">
    <source>
        <dbReference type="ARBA" id="ARBA00023170"/>
    </source>
</evidence>
<dbReference type="Proteomes" id="UP000749559">
    <property type="component" value="Unassembled WGS sequence"/>
</dbReference>
<evidence type="ECO:0000256" key="4">
    <source>
        <dbReference type="ARBA" id="ARBA00023040"/>
    </source>
</evidence>
<evidence type="ECO:0000313" key="9">
    <source>
        <dbReference type="EMBL" id="CAH1777704.1"/>
    </source>
</evidence>
<keyword evidence="4 8" id="KW-0297">G-protein coupled receptor</keyword>
<gene>
    <name evidence="9" type="ORF">OFUS_LOCUS4708</name>
</gene>
<dbReference type="SMART" id="SM01381">
    <property type="entry name" value="7TM_GPCR_Srsx"/>
    <property type="match status" value="1"/>
</dbReference>
<keyword evidence="3" id="KW-1133">Transmembrane helix</keyword>
<comment type="similarity">
    <text evidence="8">Belongs to the G-protein coupled receptor 1 family.</text>
</comment>
<dbReference type="EMBL" id="CAIIXF020000002">
    <property type="protein sequence ID" value="CAH1777704.1"/>
    <property type="molecule type" value="Genomic_DNA"/>
</dbReference>
<proteinExistence type="inferred from homology"/>
<keyword evidence="2 8" id="KW-0812">Transmembrane</keyword>
<dbReference type="PANTHER" id="PTHR24240">
    <property type="entry name" value="OPSIN"/>
    <property type="match status" value="1"/>
</dbReference>
<dbReference type="PROSITE" id="PS00237">
    <property type="entry name" value="G_PROTEIN_RECEP_F1_1"/>
    <property type="match status" value="1"/>
</dbReference>
<evidence type="ECO:0000256" key="1">
    <source>
        <dbReference type="ARBA" id="ARBA00004141"/>
    </source>
</evidence>
<dbReference type="InterPro" id="IPR050125">
    <property type="entry name" value="GPCR_opsins"/>
</dbReference>
<name>A0A8J1XLS3_OWEFU</name>
<keyword evidence="6 8" id="KW-0675">Receptor</keyword>
<comment type="caution">
    <text evidence="9">The sequence shown here is derived from an EMBL/GenBank/DDBJ whole genome shotgun (WGS) entry which is preliminary data.</text>
</comment>
<evidence type="ECO:0000313" key="10">
    <source>
        <dbReference type="Proteomes" id="UP000749559"/>
    </source>
</evidence>
<dbReference type="OrthoDB" id="10044919at2759"/>
<sequence>MAYATSEPNVTYVHYLETHPIETSFLIGVMLIIIIIGTVGNIFIIGAVAVTKSLRTTANYFVINMAICDVILAGPVNIFFVVAIFTGERWFAIRKEFCGALAFLCLSACLASLACVAFIAINRYVCICKSSVYPTIFSKRNTIVVNIVIWLYSMWLNFAVFGGWGRYTYDRKMIGCVWDRMEHRAFSLSFLAGVFIPIGIVAICNALIFWKVYQTKRKIAGVGKEGDKKMDKEIKLAKVLFLVFLIFLMMNSPFIAVILFDSADVFPVLVYVIVVQLMHGNASGVNCFVYGVSNKAFREGYKNFYYKMFGVCGVKRSLANPANDNSMTNYSTVVPNVET</sequence>
<dbReference type="GO" id="GO:0004930">
    <property type="term" value="F:G protein-coupled receptor activity"/>
    <property type="evidence" value="ECO:0007669"/>
    <property type="project" value="UniProtKB-KW"/>
</dbReference>
<evidence type="ECO:0000256" key="3">
    <source>
        <dbReference type="ARBA" id="ARBA00022989"/>
    </source>
</evidence>
<dbReference type="GO" id="GO:0016020">
    <property type="term" value="C:membrane"/>
    <property type="evidence" value="ECO:0007669"/>
    <property type="project" value="UniProtKB-SubCell"/>
</dbReference>
<dbReference type="PRINTS" id="PR00237">
    <property type="entry name" value="GPCRRHODOPSN"/>
</dbReference>
<accession>A0A8J1XLS3</accession>
<dbReference type="Pfam" id="PF00001">
    <property type="entry name" value="7tm_1"/>
    <property type="match status" value="1"/>
</dbReference>
<evidence type="ECO:0000256" key="7">
    <source>
        <dbReference type="ARBA" id="ARBA00023224"/>
    </source>
</evidence>
<keyword evidence="7 8" id="KW-0807">Transducer</keyword>
<dbReference type="AlphaFoldDB" id="A0A8J1XLS3"/>
<organism evidence="9 10">
    <name type="scientific">Owenia fusiformis</name>
    <name type="common">Polychaete worm</name>
    <dbReference type="NCBI Taxonomy" id="6347"/>
    <lineage>
        <taxon>Eukaryota</taxon>
        <taxon>Metazoa</taxon>
        <taxon>Spiralia</taxon>
        <taxon>Lophotrochozoa</taxon>
        <taxon>Annelida</taxon>
        <taxon>Polychaeta</taxon>
        <taxon>Sedentaria</taxon>
        <taxon>Canalipalpata</taxon>
        <taxon>Sabellida</taxon>
        <taxon>Oweniida</taxon>
        <taxon>Oweniidae</taxon>
        <taxon>Owenia</taxon>
    </lineage>
</organism>
<dbReference type="CDD" id="cd00637">
    <property type="entry name" value="7tm_classA_rhodopsin-like"/>
    <property type="match status" value="1"/>
</dbReference>
<evidence type="ECO:0000256" key="2">
    <source>
        <dbReference type="ARBA" id="ARBA00022692"/>
    </source>
</evidence>
<dbReference type="InterPro" id="IPR000276">
    <property type="entry name" value="GPCR_Rhodpsn"/>
</dbReference>
<evidence type="ECO:0000256" key="8">
    <source>
        <dbReference type="RuleBase" id="RU000688"/>
    </source>
</evidence>
<protein>
    <submittedName>
        <fullName evidence="9">Uncharacterized protein</fullName>
    </submittedName>
</protein>
<comment type="subcellular location">
    <subcellularLocation>
        <location evidence="1">Membrane</location>
        <topology evidence="1">Multi-pass membrane protein</topology>
    </subcellularLocation>
</comment>
<dbReference type="Gene3D" id="1.20.1070.10">
    <property type="entry name" value="Rhodopsin 7-helix transmembrane proteins"/>
    <property type="match status" value="1"/>
</dbReference>
<keyword evidence="5" id="KW-0472">Membrane</keyword>
<evidence type="ECO:0000256" key="5">
    <source>
        <dbReference type="ARBA" id="ARBA00023136"/>
    </source>
</evidence>
<dbReference type="SUPFAM" id="SSF81321">
    <property type="entry name" value="Family A G protein-coupled receptor-like"/>
    <property type="match status" value="1"/>
</dbReference>
<reference evidence="9" key="1">
    <citation type="submission" date="2022-03" db="EMBL/GenBank/DDBJ databases">
        <authorList>
            <person name="Martin C."/>
        </authorList>
    </citation>
    <scope>NUCLEOTIDE SEQUENCE</scope>
</reference>
<dbReference type="PROSITE" id="PS50262">
    <property type="entry name" value="G_PROTEIN_RECEP_F1_2"/>
    <property type="match status" value="1"/>
</dbReference>
<dbReference type="InterPro" id="IPR017452">
    <property type="entry name" value="GPCR_Rhodpsn_7TM"/>
</dbReference>